<reference evidence="4" key="1">
    <citation type="submission" date="2025-08" db="UniProtKB">
        <authorList>
            <consortium name="RefSeq"/>
        </authorList>
    </citation>
    <scope>IDENTIFICATION</scope>
</reference>
<feature type="compositionally biased region" description="Basic residues" evidence="1">
    <location>
        <begin position="115"/>
        <end position="124"/>
    </location>
</feature>
<evidence type="ECO:0000256" key="1">
    <source>
        <dbReference type="SAM" id="MobiDB-lite"/>
    </source>
</evidence>
<dbReference type="InterPro" id="IPR040219">
    <property type="entry name" value="KIAA1143-like"/>
</dbReference>
<dbReference type="PANTHER" id="PTHR31195:SF2">
    <property type="entry name" value="GEO02494P1"/>
    <property type="match status" value="1"/>
</dbReference>
<dbReference type="InterPro" id="IPR027911">
    <property type="entry name" value="DUF4604"/>
</dbReference>
<dbReference type="PANTHER" id="PTHR31195">
    <property type="entry name" value="GEO02494P1"/>
    <property type="match status" value="1"/>
</dbReference>
<gene>
    <name evidence="4" type="primary">LOC106746018</name>
</gene>
<dbReference type="AlphaFoldDB" id="A0A6P3XHY4"/>
<evidence type="ECO:0000259" key="2">
    <source>
        <dbReference type="Pfam" id="PF15377"/>
    </source>
</evidence>
<proteinExistence type="predicted"/>
<sequence length="143" mass="16237">MSRKKHNISYMKPDEPKFLRELKEQIGYKEGPNVDTKREALPEISDDEKEELADEKPVVVVLNSGDLTAEEADTFQKQKDEEESNAPADLSKKVIFRKTRPAETESDTNNTDKPAKKKAKKLKQSQKVVLSFNADDDDEDNIG</sequence>
<feature type="compositionally biased region" description="Acidic residues" evidence="1">
    <location>
        <begin position="134"/>
        <end position="143"/>
    </location>
</feature>
<name>A0A6P3XHY4_DINQU</name>
<organism evidence="3 4">
    <name type="scientific">Dinoponera quadriceps</name>
    <name type="common">South American ant</name>
    <dbReference type="NCBI Taxonomy" id="609295"/>
    <lineage>
        <taxon>Eukaryota</taxon>
        <taxon>Metazoa</taxon>
        <taxon>Ecdysozoa</taxon>
        <taxon>Arthropoda</taxon>
        <taxon>Hexapoda</taxon>
        <taxon>Insecta</taxon>
        <taxon>Pterygota</taxon>
        <taxon>Neoptera</taxon>
        <taxon>Endopterygota</taxon>
        <taxon>Hymenoptera</taxon>
        <taxon>Apocrita</taxon>
        <taxon>Aculeata</taxon>
        <taxon>Formicoidea</taxon>
        <taxon>Formicidae</taxon>
        <taxon>Ponerinae</taxon>
        <taxon>Ponerini</taxon>
        <taxon>Dinoponera</taxon>
    </lineage>
</organism>
<protein>
    <submittedName>
        <fullName evidence="4">Uncharacterized protein KIAA1143 homolog</fullName>
    </submittedName>
</protein>
<accession>A0A6P3XHY4</accession>
<feature type="domain" description="DUF4604" evidence="2">
    <location>
        <begin position="7"/>
        <end position="127"/>
    </location>
</feature>
<feature type="region of interest" description="Disordered" evidence="1">
    <location>
        <begin position="26"/>
        <end position="143"/>
    </location>
</feature>
<dbReference type="Pfam" id="PF15377">
    <property type="entry name" value="DUF4604"/>
    <property type="match status" value="1"/>
</dbReference>
<dbReference type="OrthoDB" id="10043580at2759"/>
<feature type="compositionally biased region" description="Acidic residues" evidence="1">
    <location>
        <begin position="44"/>
        <end position="53"/>
    </location>
</feature>
<evidence type="ECO:0000313" key="3">
    <source>
        <dbReference type="Proteomes" id="UP000515204"/>
    </source>
</evidence>
<dbReference type="Proteomes" id="UP000515204">
    <property type="component" value="Unplaced"/>
</dbReference>
<evidence type="ECO:0000313" key="4">
    <source>
        <dbReference type="RefSeq" id="XP_014477603.1"/>
    </source>
</evidence>
<dbReference type="GeneID" id="106746018"/>
<dbReference type="KEGG" id="dqu:106746018"/>
<keyword evidence="3" id="KW-1185">Reference proteome</keyword>
<dbReference type="RefSeq" id="XP_014477603.1">
    <property type="nucleotide sequence ID" value="XM_014622117.1"/>
</dbReference>